<dbReference type="InterPro" id="IPR002137">
    <property type="entry name" value="Beta-lactam_class-D_AS"/>
</dbReference>
<feature type="domain" description="Penicillin-binding protein transpeptidase" evidence="10">
    <location>
        <begin position="49"/>
        <end position="244"/>
    </location>
</feature>
<accession>A0A6S6TBK9</accession>
<evidence type="ECO:0000256" key="8">
    <source>
        <dbReference type="RuleBase" id="RU361140"/>
    </source>
</evidence>
<dbReference type="InterPro" id="IPR050515">
    <property type="entry name" value="Beta-lactam/transpept"/>
</dbReference>
<evidence type="ECO:0000313" key="11">
    <source>
        <dbReference type="EMBL" id="CAA6816714.1"/>
    </source>
</evidence>
<dbReference type="GO" id="GO:0008658">
    <property type="term" value="F:penicillin binding"/>
    <property type="evidence" value="ECO:0007669"/>
    <property type="project" value="InterPro"/>
</dbReference>
<keyword evidence="5 8" id="KW-0378">Hydrolase</keyword>
<comment type="similarity">
    <text evidence="2 8">Belongs to the class-D beta-lactamase family.</text>
</comment>
<dbReference type="EC" id="3.5.2.6" evidence="3 8"/>
<evidence type="ECO:0000259" key="10">
    <source>
        <dbReference type="Pfam" id="PF00905"/>
    </source>
</evidence>
<feature type="modified residue" description="N6-carboxylysine" evidence="7">
    <location>
        <position position="72"/>
    </location>
</feature>
<keyword evidence="4 9" id="KW-0732">Signal</keyword>
<dbReference type="GO" id="GO:0005886">
    <property type="term" value="C:plasma membrane"/>
    <property type="evidence" value="ECO:0007669"/>
    <property type="project" value="TreeGrafter"/>
</dbReference>
<dbReference type="Gene3D" id="3.40.710.10">
    <property type="entry name" value="DD-peptidase/beta-lactamase superfamily"/>
    <property type="match status" value="1"/>
</dbReference>
<sequence length="271" mass="30662">MKLILMLLLLAIGMIACDSSSKQENAIMELDDLYKKHQVEGCFLLKSLKSGQLYVYNSDRCEKGFTPASTFKIPNSIIALETGIASDENLRIEWDSVLRQVPAWNQGHSMKTAFKVSCVPYYQEIARRIGPVKMQEWVNKLQFGRMDIRKETIDNFWLKGKSEITPYQELNFMERLAKKELPIKPSTVHKMRDLMLIASDSSGLEMRGKTGWGIVGDQNIGWFVGYVERADGECFVFVNNVQAGIGKIDDKAFMMCRKTIVGAVLSDLGVL</sequence>
<dbReference type="AlphaFoldDB" id="A0A6S6TBK9"/>
<feature type="chain" id="PRO_5028280915" description="Beta-lactamase" evidence="9">
    <location>
        <begin position="17"/>
        <end position="271"/>
    </location>
</feature>
<evidence type="ECO:0000256" key="4">
    <source>
        <dbReference type="ARBA" id="ARBA00022729"/>
    </source>
</evidence>
<dbReference type="GO" id="GO:0008800">
    <property type="term" value="F:beta-lactamase activity"/>
    <property type="evidence" value="ECO:0007669"/>
    <property type="project" value="UniProtKB-UniRule"/>
</dbReference>
<dbReference type="GO" id="GO:0071555">
    <property type="term" value="P:cell wall organization"/>
    <property type="evidence" value="ECO:0007669"/>
    <property type="project" value="TreeGrafter"/>
</dbReference>
<dbReference type="InterPro" id="IPR001460">
    <property type="entry name" value="PCN-bd_Tpept"/>
</dbReference>
<dbReference type="Pfam" id="PF00905">
    <property type="entry name" value="Transpeptidase"/>
    <property type="match status" value="1"/>
</dbReference>
<dbReference type="InterPro" id="IPR012338">
    <property type="entry name" value="Beta-lactam/transpept-like"/>
</dbReference>
<organism evidence="11">
    <name type="scientific">uncultured Aureispira sp</name>
    <dbReference type="NCBI Taxonomy" id="1331704"/>
    <lineage>
        <taxon>Bacteria</taxon>
        <taxon>Pseudomonadati</taxon>
        <taxon>Bacteroidota</taxon>
        <taxon>Saprospiria</taxon>
        <taxon>Saprospirales</taxon>
        <taxon>Saprospiraceae</taxon>
        <taxon>Aureispira</taxon>
        <taxon>environmental samples</taxon>
    </lineage>
</organism>
<name>A0A6S6TBK9_9BACT</name>
<dbReference type="GO" id="GO:0046677">
    <property type="term" value="P:response to antibiotic"/>
    <property type="evidence" value="ECO:0007669"/>
    <property type="project" value="UniProtKB-UniRule"/>
</dbReference>
<comment type="catalytic activity">
    <reaction evidence="1 8">
        <text>a beta-lactam + H2O = a substituted beta-amino acid</text>
        <dbReference type="Rhea" id="RHEA:20401"/>
        <dbReference type="ChEBI" id="CHEBI:15377"/>
        <dbReference type="ChEBI" id="CHEBI:35627"/>
        <dbReference type="ChEBI" id="CHEBI:140347"/>
        <dbReference type="EC" id="3.5.2.6"/>
    </reaction>
</comment>
<gene>
    <name evidence="11" type="ORF">HELGO_WM16965</name>
</gene>
<dbReference type="GO" id="GO:0017001">
    <property type="term" value="P:antibiotic catabolic process"/>
    <property type="evidence" value="ECO:0007669"/>
    <property type="project" value="InterPro"/>
</dbReference>
<reference evidence="11" key="1">
    <citation type="submission" date="2020-01" db="EMBL/GenBank/DDBJ databases">
        <authorList>
            <person name="Meier V. D."/>
            <person name="Meier V D."/>
        </authorList>
    </citation>
    <scope>NUCLEOTIDE SEQUENCE</scope>
    <source>
        <strain evidence="11">HLG_WM_MAG_10</strain>
    </source>
</reference>
<proteinExistence type="inferred from homology"/>
<evidence type="ECO:0000256" key="7">
    <source>
        <dbReference type="PIRSR" id="PIRSR602137-50"/>
    </source>
</evidence>
<keyword evidence="6 8" id="KW-0046">Antibiotic resistance</keyword>
<dbReference type="SUPFAM" id="SSF56601">
    <property type="entry name" value="beta-lactamase/transpeptidase-like"/>
    <property type="match status" value="1"/>
</dbReference>
<feature type="active site" description="Acyl-ester intermediate" evidence="7">
    <location>
        <position position="69"/>
    </location>
</feature>
<dbReference type="PANTHER" id="PTHR30627:SF6">
    <property type="entry name" value="BETA-LACTAMASE YBXI-RELATED"/>
    <property type="match status" value="1"/>
</dbReference>
<dbReference type="PROSITE" id="PS00337">
    <property type="entry name" value="BETA_LACTAMASE_D"/>
    <property type="match status" value="1"/>
</dbReference>
<dbReference type="PANTHER" id="PTHR30627">
    <property type="entry name" value="PEPTIDOGLYCAN D,D-TRANSPEPTIDASE"/>
    <property type="match status" value="1"/>
</dbReference>
<protein>
    <recommendedName>
        <fullName evidence="3 8">Beta-lactamase</fullName>
        <ecNumber evidence="3 8">3.5.2.6</ecNumber>
    </recommendedName>
</protein>
<evidence type="ECO:0000256" key="2">
    <source>
        <dbReference type="ARBA" id="ARBA00007898"/>
    </source>
</evidence>
<evidence type="ECO:0000256" key="6">
    <source>
        <dbReference type="ARBA" id="ARBA00023251"/>
    </source>
</evidence>
<evidence type="ECO:0000256" key="9">
    <source>
        <dbReference type="SAM" id="SignalP"/>
    </source>
</evidence>
<feature type="signal peptide" evidence="9">
    <location>
        <begin position="1"/>
        <end position="16"/>
    </location>
</feature>
<evidence type="ECO:0000256" key="3">
    <source>
        <dbReference type="ARBA" id="ARBA00012865"/>
    </source>
</evidence>
<evidence type="ECO:0000256" key="5">
    <source>
        <dbReference type="ARBA" id="ARBA00022801"/>
    </source>
</evidence>
<evidence type="ECO:0000256" key="1">
    <source>
        <dbReference type="ARBA" id="ARBA00001526"/>
    </source>
</evidence>
<dbReference type="EMBL" id="CACVAQ010000240">
    <property type="protein sequence ID" value="CAA6816714.1"/>
    <property type="molecule type" value="Genomic_DNA"/>
</dbReference>
<dbReference type="PROSITE" id="PS51257">
    <property type="entry name" value="PROKAR_LIPOPROTEIN"/>
    <property type="match status" value="1"/>
</dbReference>